<gene>
    <name evidence="5" type="ORF">NYPRO_LOCUS1571</name>
</gene>
<evidence type="ECO:0000256" key="1">
    <source>
        <dbReference type="ARBA" id="ARBA00022729"/>
    </source>
</evidence>
<dbReference type="AlphaFoldDB" id="A0A811XW68"/>
<proteinExistence type="predicted"/>
<dbReference type="EMBL" id="CAJHUB010000649">
    <property type="protein sequence ID" value="CAD7668327.1"/>
    <property type="molecule type" value="Genomic_DNA"/>
</dbReference>
<dbReference type="InterPro" id="IPR040878">
    <property type="entry name" value="IL-40-like_Ig"/>
</dbReference>
<evidence type="ECO:0000313" key="6">
    <source>
        <dbReference type="Proteomes" id="UP000645828"/>
    </source>
</evidence>
<name>A0A811XW68_NYCPR</name>
<dbReference type="Proteomes" id="UP000645828">
    <property type="component" value="Unassembled WGS sequence"/>
</dbReference>
<dbReference type="Pfam" id="PF17736">
    <property type="entry name" value="Ig_C17orf99"/>
    <property type="match status" value="2"/>
</dbReference>
<feature type="chain" id="PRO_5032927982" evidence="3">
    <location>
        <begin position="19"/>
        <end position="247"/>
    </location>
</feature>
<evidence type="ECO:0000313" key="5">
    <source>
        <dbReference type="EMBL" id="CAD7668327.1"/>
    </source>
</evidence>
<reference evidence="5" key="1">
    <citation type="submission" date="2020-12" db="EMBL/GenBank/DDBJ databases">
        <authorList>
            <consortium name="Molecular Ecology Group"/>
        </authorList>
    </citation>
    <scope>NUCLEOTIDE SEQUENCE</scope>
    <source>
        <strain evidence="5">TBG_1078</strain>
    </source>
</reference>
<feature type="domain" description="Ig-like" evidence="4">
    <location>
        <begin position="27"/>
        <end position="116"/>
    </location>
</feature>
<protein>
    <submittedName>
        <fullName evidence="5">(raccoon dog) hypothetical protein</fullName>
    </submittedName>
</protein>
<dbReference type="SUPFAM" id="SSF48726">
    <property type="entry name" value="Immunoglobulin"/>
    <property type="match status" value="1"/>
</dbReference>
<keyword evidence="1 3" id="KW-0732">Signal</keyword>
<sequence>MRLLLLLCLALLATCSFSLEQEVEVTPETFIAYKVREVFPSSRRVVITCHSPRAPPPITYSLWGSQGVEVAKKVVKTGDPASFSINITLKSRPELLTYSCRAASLRGEHSASTKLQMYWELWAKPMAQPRANFVLLERGSGPRVEISCQVSSGSPPITYSLVRKDGYVHRQQRPTYGQPANFSFPLTRTSNWLRCQAENDISVQSSPFRLVPPGHLPQGPVLVLAGSLTSIAAVTSWVLGPALWTSL</sequence>
<comment type="caution">
    <text evidence="5">The sequence shown here is derived from an EMBL/GenBank/DDBJ whole genome shotgun (WGS) entry which is preliminary data.</text>
</comment>
<evidence type="ECO:0000256" key="2">
    <source>
        <dbReference type="ARBA" id="ARBA00023180"/>
    </source>
</evidence>
<evidence type="ECO:0000259" key="4">
    <source>
        <dbReference type="PROSITE" id="PS50835"/>
    </source>
</evidence>
<dbReference type="InterPro" id="IPR007110">
    <property type="entry name" value="Ig-like_dom"/>
</dbReference>
<dbReference type="InterPro" id="IPR036179">
    <property type="entry name" value="Ig-like_dom_sf"/>
</dbReference>
<evidence type="ECO:0000256" key="3">
    <source>
        <dbReference type="SAM" id="SignalP"/>
    </source>
</evidence>
<keyword evidence="2" id="KW-0325">Glycoprotein</keyword>
<accession>A0A811XW68</accession>
<organism evidence="5 6">
    <name type="scientific">Nyctereutes procyonoides</name>
    <name type="common">Raccoon dog</name>
    <name type="synonym">Canis procyonoides</name>
    <dbReference type="NCBI Taxonomy" id="34880"/>
    <lineage>
        <taxon>Eukaryota</taxon>
        <taxon>Metazoa</taxon>
        <taxon>Chordata</taxon>
        <taxon>Craniata</taxon>
        <taxon>Vertebrata</taxon>
        <taxon>Euteleostomi</taxon>
        <taxon>Mammalia</taxon>
        <taxon>Eutheria</taxon>
        <taxon>Laurasiatheria</taxon>
        <taxon>Carnivora</taxon>
        <taxon>Caniformia</taxon>
        <taxon>Canidae</taxon>
        <taxon>Nyctereutes</taxon>
    </lineage>
</organism>
<keyword evidence="6" id="KW-1185">Reference proteome</keyword>
<dbReference type="PROSITE" id="PS50835">
    <property type="entry name" value="IG_LIKE"/>
    <property type="match status" value="1"/>
</dbReference>
<feature type="signal peptide" evidence="3">
    <location>
        <begin position="1"/>
        <end position="18"/>
    </location>
</feature>